<dbReference type="InterPro" id="IPR004175">
    <property type="entry name" value="RNA_CPDase"/>
</dbReference>
<evidence type="ECO:0000313" key="2">
    <source>
        <dbReference type="EMBL" id="UXH80021.1"/>
    </source>
</evidence>
<protein>
    <submittedName>
        <fullName evidence="2">2'-5' RNA ligase family protein</fullName>
    </submittedName>
</protein>
<dbReference type="InterPro" id="IPR009097">
    <property type="entry name" value="Cyclic_Pdiesterase"/>
</dbReference>
<reference evidence="2" key="1">
    <citation type="submission" date="2022-10" db="EMBL/GenBank/DDBJ databases">
        <title>Characterization and whole genome sequencing of a new Roseateles species, isolated from fresh water.</title>
        <authorList>
            <person name="Guliayeva D.Y."/>
            <person name="Akhremchuk A.E."/>
            <person name="Sikolenko M.A."/>
            <person name="Valentovich L.N."/>
            <person name="Sidarenka A.V."/>
        </authorList>
    </citation>
    <scope>NUCLEOTIDE SEQUENCE</scope>
    <source>
        <strain evidence="2">BIM B-1768</strain>
    </source>
</reference>
<keyword evidence="1" id="KW-0378">Hydrolase</keyword>
<sequence>MTVHALFFCLRPDEATAQRLAEVGQAIARRLGLRERPSRADRLHVTLHHLGWYDDAIPEQATAMAAVRAAAERAAASIVWPTLPLQFDELLSFTRKARNRPLVLSGGAGLDQVRQFRAHLGERLSAQGLTIDPHFTPHLTLAYDDRLIEPEAHTVPGWTAIDFHLADSLQGQSRHVMVGRWPLGEPSMRDSAPVPR</sequence>
<organism evidence="2 3">
    <name type="scientific">Roseateles amylovorans</name>
    <dbReference type="NCBI Taxonomy" id="2978473"/>
    <lineage>
        <taxon>Bacteria</taxon>
        <taxon>Pseudomonadati</taxon>
        <taxon>Pseudomonadota</taxon>
        <taxon>Betaproteobacteria</taxon>
        <taxon>Burkholderiales</taxon>
        <taxon>Sphaerotilaceae</taxon>
        <taxon>Roseateles</taxon>
    </lineage>
</organism>
<dbReference type="RefSeq" id="WP_261759839.1">
    <property type="nucleotide sequence ID" value="NZ_CP104562.2"/>
</dbReference>
<dbReference type="SUPFAM" id="SSF55144">
    <property type="entry name" value="LigT-like"/>
    <property type="match status" value="1"/>
</dbReference>
<name>A0ABY6B5J0_9BURK</name>
<dbReference type="PANTHER" id="PTHR35561">
    <property type="entry name" value="RNA 2',3'-CYCLIC PHOSPHODIESTERASE"/>
    <property type="match status" value="1"/>
</dbReference>
<evidence type="ECO:0000256" key="1">
    <source>
        <dbReference type="ARBA" id="ARBA00022801"/>
    </source>
</evidence>
<dbReference type="Gene3D" id="3.90.1140.10">
    <property type="entry name" value="Cyclic phosphodiesterase"/>
    <property type="match status" value="1"/>
</dbReference>
<dbReference type="EMBL" id="CP104562">
    <property type="protein sequence ID" value="UXH80021.1"/>
    <property type="molecule type" value="Genomic_DNA"/>
</dbReference>
<keyword evidence="2" id="KW-0436">Ligase</keyword>
<dbReference type="PANTHER" id="PTHR35561:SF1">
    <property type="entry name" value="RNA 2',3'-CYCLIC PHOSPHODIESTERASE"/>
    <property type="match status" value="1"/>
</dbReference>
<gene>
    <name evidence="2" type="ORF">N4261_09130</name>
</gene>
<proteinExistence type="predicted"/>
<keyword evidence="3" id="KW-1185">Reference proteome</keyword>
<accession>A0ABY6B5J0</accession>
<dbReference type="Pfam" id="PF13563">
    <property type="entry name" value="2_5_RNA_ligase2"/>
    <property type="match status" value="1"/>
</dbReference>
<dbReference type="Proteomes" id="UP001064933">
    <property type="component" value="Chromosome"/>
</dbReference>
<evidence type="ECO:0000313" key="3">
    <source>
        <dbReference type="Proteomes" id="UP001064933"/>
    </source>
</evidence>
<dbReference type="GO" id="GO:0016874">
    <property type="term" value="F:ligase activity"/>
    <property type="evidence" value="ECO:0007669"/>
    <property type="project" value="UniProtKB-KW"/>
</dbReference>